<dbReference type="KEGG" id="nsa:Nitsa_0452"/>
<reference evidence="2 3" key="1">
    <citation type="journal article" date="2011" name="Stand. Genomic Sci.">
        <title>Complete genome sequence of Nitratifractor salsuginis type strain (E9I37-1).</title>
        <authorList>
            <person name="Anderson I."/>
            <person name="Sikorski J."/>
            <person name="Zeytun A."/>
            <person name="Nolan M."/>
            <person name="Lapidus A."/>
            <person name="Lucas S."/>
            <person name="Hammon N."/>
            <person name="Deshpande S."/>
            <person name="Cheng J.F."/>
            <person name="Tapia R."/>
            <person name="Han C."/>
            <person name="Goodwin L."/>
            <person name="Pitluck S."/>
            <person name="Liolios K."/>
            <person name="Pagani I."/>
            <person name="Ivanova N."/>
            <person name="Huntemann M."/>
            <person name="Mavromatis K."/>
            <person name="Ovchinikova G."/>
            <person name="Pati A."/>
            <person name="Chen A."/>
            <person name="Palaniappan K."/>
            <person name="Land M."/>
            <person name="Hauser L."/>
            <person name="Brambilla E.M."/>
            <person name="Ngatchou-Djao O.D."/>
            <person name="Rohde M."/>
            <person name="Tindall B.J."/>
            <person name="Goker M."/>
            <person name="Detter J.C."/>
            <person name="Woyke T."/>
            <person name="Bristow J."/>
            <person name="Eisen J.A."/>
            <person name="Markowitz V."/>
            <person name="Hugenholtz P."/>
            <person name="Klenk H.P."/>
            <person name="Kyrpides N.C."/>
        </authorList>
    </citation>
    <scope>NUCLEOTIDE SEQUENCE [LARGE SCALE GENOMIC DNA]</scope>
    <source>
        <strain evidence="3">DSM 16511 / JCM 12458 / E9I37-1</strain>
    </source>
</reference>
<dbReference type="GO" id="GO:0030170">
    <property type="term" value="F:pyridoxal phosphate binding"/>
    <property type="evidence" value="ECO:0007669"/>
    <property type="project" value="InterPro"/>
</dbReference>
<evidence type="ECO:0000313" key="3">
    <source>
        <dbReference type="Proteomes" id="UP000008633"/>
    </source>
</evidence>
<protein>
    <recommendedName>
        <fullName evidence="1">MOSC domain-containing protein</fullName>
    </recommendedName>
</protein>
<feature type="domain" description="MOSC" evidence="1">
    <location>
        <begin position="16"/>
        <end position="140"/>
    </location>
</feature>
<dbReference type="HOGENOM" id="CLU_122785_1_0_7"/>
<dbReference type="AlphaFoldDB" id="E6X0D3"/>
<reference evidence="3" key="2">
    <citation type="submission" date="2011-01" db="EMBL/GenBank/DDBJ databases">
        <title>The complete genome of Nitratifractor salsuginis DSM 16511.</title>
        <authorList>
            <consortium name="US DOE Joint Genome Institute (JGI-PGF)"/>
            <person name="Lucas S."/>
            <person name="Copeland A."/>
            <person name="Lapidus A."/>
            <person name="Bruce D."/>
            <person name="Goodwin L."/>
            <person name="Pitluck S."/>
            <person name="Kyrpides N."/>
            <person name="Mavromatis K."/>
            <person name="Ivanova N."/>
            <person name="Mikhailova N."/>
            <person name="Zeytun A."/>
            <person name="Detter J.C."/>
            <person name="Tapia R."/>
            <person name="Han C."/>
            <person name="Land M."/>
            <person name="Hauser L."/>
            <person name="Markowitz V."/>
            <person name="Cheng J.-F."/>
            <person name="Hugenholtz P."/>
            <person name="Woyke T."/>
            <person name="Wu D."/>
            <person name="Tindall B."/>
            <person name="Schuetze A."/>
            <person name="Brambilla E."/>
            <person name="Klenk H.-P."/>
            <person name="Eisen J.A."/>
        </authorList>
    </citation>
    <scope>NUCLEOTIDE SEQUENCE [LARGE SCALE GENOMIC DNA]</scope>
    <source>
        <strain evidence="3">DSM 16511 / JCM 12458 / E9I37-1</strain>
    </source>
</reference>
<dbReference type="eggNOG" id="COG2258">
    <property type="taxonomic scope" value="Bacteria"/>
</dbReference>
<dbReference type="InterPro" id="IPR011037">
    <property type="entry name" value="Pyrv_Knase-like_insert_dom_sf"/>
</dbReference>
<dbReference type="EMBL" id="CP002452">
    <property type="protein sequence ID" value="ADV45722.1"/>
    <property type="molecule type" value="Genomic_DNA"/>
</dbReference>
<keyword evidence="3" id="KW-1185">Reference proteome</keyword>
<proteinExistence type="predicted"/>
<dbReference type="Pfam" id="PF03473">
    <property type="entry name" value="MOSC"/>
    <property type="match status" value="1"/>
</dbReference>
<name>E6X0D3_NITSE</name>
<dbReference type="GO" id="GO:0003824">
    <property type="term" value="F:catalytic activity"/>
    <property type="evidence" value="ECO:0007669"/>
    <property type="project" value="InterPro"/>
</dbReference>
<gene>
    <name evidence="2" type="ordered locus">Nitsa_0452</name>
</gene>
<dbReference type="Proteomes" id="UP000008633">
    <property type="component" value="Chromosome"/>
</dbReference>
<dbReference type="RefSeq" id="WP_013553418.1">
    <property type="nucleotide sequence ID" value="NC_014935.1"/>
</dbReference>
<accession>E6X0D3</accession>
<evidence type="ECO:0000259" key="1">
    <source>
        <dbReference type="PROSITE" id="PS51340"/>
    </source>
</evidence>
<dbReference type="STRING" id="749222.Nitsa_0452"/>
<dbReference type="InterPro" id="IPR005302">
    <property type="entry name" value="MoCF_Sase_C"/>
</dbReference>
<dbReference type="Gene3D" id="2.40.33.20">
    <property type="entry name" value="PK beta-barrel domain-like"/>
    <property type="match status" value="1"/>
</dbReference>
<organism evidence="2 3">
    <name type="scientific">Nitratifractor salsuginis (strain DSM 16511 / JCM 12458 / E9I37-1)</name>
    <dbReference type="NCBI Taxonomy" id="749222"/>
    <lineage>
        <taxon>Bacteria</taxon>
        <taxon>Pseudomonadati</taxon>
        <taxon>Campylobacterota</taxon>
        <taxon>Epsilonproteobacteria</taxon>
        <taxon>Campylobacterales</taxon>
        <taxon>Sulfurovaceae</taxon>
        <taxon>Nitratifractor</taxon>
    </lineage>
</organism>
<evidence type="ECO:0000313" key="2">
    <source>
        <dbReference type="EMBL" id="ADV45722.1"/>
    </source>
</evidence>
<dbReference type="OrthoDB" id="9784492at2"/>
<sequence>MEILRLFLAEEEKEGRTPCEKLMIDEGGVVGDKFHGKKPDRSILLTGTIAYEMAKEEGIDLEAGDLGENILVEFDTRALEPGDRLSCGDVLLEVSRLCPICNHLAIHDPRLPQLVKETRGVYLRVIRGGVLRTGERISPEDQKG</sequence>
<dbReference type="PROSITE" id="PS51340">
    <property type="entry name" value="MOSC"/>
    <property type="match status" value="1"/>
</dbReference>
<dbReference type="SUPFAM" id="SSF50800">
    <property type="entry name" value="PK beta-barrel domain-like"/>
    <property type="match status" value="1"/>
</dbReference>
<dbReference type="GO" id="GO:0030151">
    <property type="term" value="F:molybdenum ion binding"/>
    <property type="evidence" value="ECO:0007669"/>
    <property type="project" value="InterPro"/>
</dbReference>